<evidence type="ECO:0000313" key="2">
    <source>
        <dbReference type="Proteomes" id="UP001060215"/>
    </source>
</evidence>
<dbReference type="EMBL" id="CM045758">
    <property type="protein sequence ID" value="KAI8031352.1"/>
    <property type="molecule type" value="Genomic_DNA"/>
</dbReference>
<keyword evidence="2" id="KW-1185">Reference proteome</keyword>
<organism evidence="1 2">
    <name type="scientific">Camellia lanceoleosa</name>
    <dbReference type="NCBI Taxonomy" id="1840588"/>
    <lineage>
        <taxon>Eukaryota</taxon>
        <taxon>Viridiplantae</taxon>
        <taxon>Streptophyta</taxon>
        <taxon>Embryophyta</taxon>
        <taxon>Tracheophyta</taxon>
        <taxon>Spermatophyta</taxon>
        <taxon>Magnoliopsida</taxon>
        <taxon>eudicotyledons</taxon>
        <taxon>Gunneridae</taxon>
        <taxon>Pentapetalae</taxon>
        <taxon>asterids</taxon>
        <taxon>Ericales</taxon>
        <taxon>Theaceae</taxon>
        <taxon>Camellia</taxon>
    </lineage>
</organism>
<accession>A0ACC0IZJ1</accession>
<gene>
    <name evidence="1" type="ORF">LOK49_LG01G02673</name>
</gene>
<comment type="caution">
    <text evidence="1">The sequence shown here is derived from an EMBL/GenBank/DDBJ whole genome shotgun (WGS) entry which is preliminary data.</text>
</comment>
<protein>
    <submittedName>
        <fullName evidence="1">Uncharacterized protein</fullName>
    </submittedName>
</protein>
<evidence type="ECO:0000313" key="1">
    <source>
        <dbReference type="EMBL" id="KAI8031352.1"/>
    </source>
</evidence>
<reference evidence="1 2" key="1">
    <citation type="journal article" date="2022" name="Plant J.">
        <title>Chromosome-level genome of Camellia lanceoleosa provides a valuable resource for understanding genome evolution and self-incompatibility.</title>
        <authorList>
            <person name="Gong W."/>
            <person name="Xiao S."/>
            <person name="Wang L."/>
            <person name="Liao Z."/>
            <person name="Chang Y."/>
            <person name="Mo W."/>
            <person name="Hu G."/>
            <person name="Li W."/>
            <person name="Zhao G."/>
            <person name="Zhu H."/>
            <person name="Hu X."/>
            <person name="Ji K."/>
            <person name="Xiang X."/>
            <person name="Song Q."/>
            <person name="Yuan D."/>
            <person name="Jin S."/>
            <person name="Zhang L."/>
        </authorList>
    </citation>
    <scope>NUCLEOTIDE SEQUENCE [LARGE SCALE GENOMIC DNA]</scope>
    <source>
        <strain evidence="1">SQ_2022a</strain>
    </source>
</reference>
<sequence length="128" mass="14819">MELMKIGSFCNLLQLCKHLRERTKESTREENGYPRQPHLLLSESIVPYIVGCSITNSKKLKCREICFKPETHRKNKGKHQRGKWLSQAASSSTVREHSALHCGLLHYQFRETRVKTQAVKDEAIQLQS</sequence>
<dbReference type="Proteomes" id="UP001060215">
    <property type="component" value="Chromosome 1"/>
</dbReference>
<proteinExistence type="predicted"/>
<name>A0ACC0IZJ1_9ERIC</name>